<evidence type="ECO:0000256" key="4">
    <source>
        <dbReference type="ARBA" id="ARBA00040480"/>
    </source>
</evidence>
<organism evidence="6 7">
    <name type="scientific">Methylococcus geothermalis</name>
    <dbReference type="NCBI Taxonomy" id="2681310"/>
    <lineage>
        <taxon>Bacteria</taxon>
        <taxon>Pseudomonadati</taxon>
        <taxon>Pseudomonadota</taxon>
        <taxon>Gammaproteobacteria</taxon>
        <taxon>Methylococcales</taxon>
        <taxon>Methylococcaceae</taxon>
        <taxon>Methylococcus</taxon>
    </lineage>
</organism>
<dbReference type="SMART" id="SM00382">
    <property type="entry name" value="AAA"/>
    <property type="match status" value="1"/>
</dbReference>
<name>A0A858QAW3_9GAMM</name>
<comment type="similarity">
    <text evidence="3">Belongs to the AAA ATPase family. Highly divergent.</text>
</comment>
<dbReference type="Proteomes" id="UP000503004">
    <property type="component" value="Chromosome"/>
</dbReference>
<evidence type="ECO:0000256" key="3">
    <source>
        <dbReference type="ARBA" id="ARBA00038088"/>
    </source>
</evidence>
<dbReference type="KEGG" id="metu:GNH96_13295"/>
<proteinExistence type="inferred from homology"/>
<keyword evidence="2" id="KW-0067">ATP-binding</keyword>
<dbReference type="InterPro" id="IPR003593">
    <property type="entry name" value="AAA+_ATPase"/>
</dbReference>
<evidence type="ECO:0000313" key="6">
    <source>
        <dbReference type="EMBL" id="QJD30844.1"/>
    </source>
</evidence>
<protein>
    <recommendedName>
        <fullName evidence="4">Uncharacterized AAA domain-containing protein ycf46</fullName>
    </recommendedName>
</protein>
<gene>
    <name evidence="6" type="ORF">GNH96_13295</name>
</gene>
<dbReference type="GO" id="GO:0016887">
    <property type="term" value="F:ATP hydrolysis activity"/>
    <property type="evidence" value="ECO:0007669"/>
    <property type="project" value="InterPro"/>
</dbReference>
<dbReference type="GO" id="GO:0005524">
    <property type="term" value="F:ATP binding"/>
    <property type="evidence" value="ECO:0007669"/>
    <property type="project" value="UniProtKB-KW"/>
</dbReference>
<feature type="domain" description="AAA+ ATPase" evidence="5">
    <location>
        <begin position="276"/>
        <end position="408"/>
    </location>
</feature>
<dbReference type="InterPro" id="IPR052381">
    <property type="entry name" value="AAA_domain_protein"/>
</dbReference>
<dbReference type="InterPro" id="IPR003959">
    <property type="entry name" value="ATPase_AAA_core"/>
</dbReference>
<dbReference type="PANTHER" id="PTHR42960:SF1">
    <property type="entry name" value="YCF46 PROTEIN"/>
    <property type="match status" value="1"/>
</dbReference>
<evidence type="ECO:0000259" key="5">
    <source>
        <dbReference type="SMART" id="SM00382"/>
    </source>
</evidence>
<accession>A0A858QAW3</accession>
<dbReference type="Pfam" id="PF00004">
    <property type="entry name" value="AAA"/>
    <property type="match status" value="1"/>
</dbReference>
<reference evidence="7" key="1">
    <citation type="submission" date="2019-12" db="EMBL/GenBank/DDBJ databases">
        <authorList>
            <person name="Awala S.I."/>
            <person name="Rhee S.K."/>
        </authorList>
    </citation>
    <scope>NUCLEOTIDE SEQUENCE [LARGE SCALE GENOMIC DNA]</scope>
    <source>
        <strain evidence="7">IM1</strain>
    </source>
</reference>
<evidence type="ECO:0000256" key="2">
    <source>
        <dbReference type="ARBA" id="ARBA00022840"/>
    </source>
</evidence>
<keyword evidence="1" id="KW-0547">Nucleotide-binding</keyword>
<evidence type="ECO:0000313" key="7">
    <source>
        <dbReference type="Proteomes" id="UP000503004"/>
    </source>
</evidence>
<dbReference type="InterPro" id="IPR027417">
    <property type="entry name" value="P-loop_NTPase"/>
</dbReference>
<sequence>MTSSYTSHTESESRSIAALREIVESARPLSYIRSSEEQRVERLLKDAAQRFFSAKVPVWTWSLTEGLRRDDGTADASATDPRAALDFIAAHQGPALFHLKDFHEPLRERADIRRRLRDLYGACFDQGKFVIISSPVRYIPEELGRSMMYIELTLPDLAELIDFLRDEVAAVKALGGSVDTDDATLTQIARALQGLTLDESRHAIRRALAAGGGLGSDSLPALYEEKRLLVNRTGMIQYVADGTKIDNVGGLEIMKKWLTERRELFQLRDSISAEIVPKGVLIMGVSGCGKSLSVKAISSTFGLPLYRIDMTEIFSGRHGSAEGAFVAACRMLEQIAPAVVWFDEIEMGVNSTESSGEQGRIFAFFLTWMQEKTSGLFVAATANRIDLLPAEMTRKGRFDEIFFVDLPLDDERVEIFRIHLERRGIDTSPFDLTRLVKITKGWVGAEVEQCVVSALTSAHLENRDVTVEDLLRAAGKIVPLSKTMKEQVDHIRSWAYNRAVRASPAEFAH</sequence>
<keyword evidence="7" id="KW-1185">Reference proteome</keyword>
<dbReference type="RefSeq" id="WP_169604119.1">
    <property type="nucleotide sequence ID" value="NZ_CP046565.1"/>
</dbReference>
<dbReference type="AlphaFoldDB" id="A0A858QAW3"/>
<dbReference type="SUPFAM" id="SSF52540">
    <property type="entry name" value="P-loop containing nucleoside triphosphate hydrolases"/>
    <property type="match status" value="2"/>
</dbReference>
<dbReference type="PANTHER" id="PTHR42960">
    <property type="entry name" value="YCF46 PROTEIN"/>
    <property type="match status" value="1"/>
</dbReference>
<dbReference type="Gene3D" id="3.40.50.300">
    <property type="entry name" value="P-loop containing nucleotide triphosphate hydrolases"/>
    <property type="match status" value="1"/>
</dbReference>
<evidence type="ECO:0000256" key="1">
    <source>
        <dbReference type="ARBA" id="ARBA00022741"/>
    </source>
</evidence>
<dbReference type="Gene3D" id="1.10.8.60">
    <property type="match status" value="1"/>
</dbReference>
<dbReference type="EMBL" id="CP046565">
    <property type="protein sequence ID" value="QJD30844.1"/>
    <property type="molecule type" value="Genomic_DNA"/>
</dbReference>